<evidence type="ECO:0000256" key="5">
    <source>
        <dbReference type="SAM" id="MobiDB-lite"/>
    </source>
</evidence>
<evidence type="ECO:0000313" key="9">
    <source>
        <dbReference type="EMBL" id="KAF1983417.1"/>
    </source>
</evidence>
<feature type="transmembrane region" description="Helical" evidence="6">
    <location>
        <begin position="215"/>
        <end position="232"/>
    </location>
</feature>
<feature type="compositionally biased region" description="Basic and acidic residues" evidence="5">
    <location>
        <begin position="328"/>
        <end position="345"/>
    </location>
</feature>
<dbReference type="Pfam" id="PF13886">
    <property type="entry name" value="TM7S3_TM198"/>
    <property type="match status" value="1"/>
</dbReference>
<reference evidence="9" key="1">
    <citation type="journal article" date="2020" name="Stud. Mycol.">
        <title>101 Dothideomycetes genomes: a test case for predicting lifestyles and emergence of pathogens.</title>
        <authorList>
            <person name="Haridas S."/>
            <person name="Albert R."/>
            <person name="Binder M."/>
            <person name="Bloem J."/>
            <person name="Labutti K."/>
            <person name="Salamov A."/>
            <person name="Andreopoulos B."/>
            <person name="Baker S."/>
            <person name="Barry K."/>
            <person name="Bills G."/>
            <person name="Bluhm B."/>
            <person name="Cannon C."/>
            <person name="Castanera R."/>
            <person name="Culley D."/>
            <person name="Daum C."/>
            <person name="Ezra D."/>
            <person name="Gonzalez J."/>
            <person name="Henrissat B."/>
            <person name="Kuo A."/>
            <person name="Liang C."/>
            <person name="Lipzen A."/>
            <person name="Lutzoni F."/>
            <person name="Magnuson J."/>
            <person name="Mondo S."/>
            <person name="Nolan M."/>
            <person name="Ohm R."/>
            <person name="Pangilinan J."/>
            <person name="Park H.-J."/>
            <person name="Ramirez L."/>
            <person name="Alfaro M."/>
            <person name="Sun H."/>
            <person name="Tritt A."/>
            <person name="Yoshinaga Y."/>
            <person name="Zwiers L.-H."/>
            <person name="Turgeon B."/>
            <person name="Goodwin S."/>
            <person name="Spatafora J."/>
            <person name="Crous P."/>
            <person name="Grigoriev I."/>
        </authorList>
    </citation>
    <scope>NUCLEOTIDE SEQUENCE</scope>
    <source>
        <strain evidence="9">CBS 113979</strain>
    </source>
</reference>
<feature type="signal peptide" evidence="7">
    <location>
        <begin position="1"/>
        <end position="19"/>
    </location>
</feature>
<evidence type="ECO:0000313" key="10">
    <source>
        <dbReference type="Proteomes" id="UP000800041"/>
    </source>
</evidence>
<feature type="compositionally biased region" description="Low complexity" evidence="5">
    <location>
        <begin position="616"/>
        <end position="632"/>
    </location>
</feature>
<dbReference type="GO" id="GO:0016020">
    <property type="term" value="C:membrane"/>
    <property type="evidence" value="ECO:0007669"/>
    <property type="project" value="UniProtKB-SubCell"/>
</dbReference>
<feature type="compositionally biased region" description="Basic and acidic residues" evidence="5">
    <location>
        <begin position="949"/>
        <end position="990"/>
    </location>
</feature>
<feature type="transmembrane region" description="Helical" evidence="6">
    <location>
        <begin position="103"/>
        <end position="124"/>
    </location>
</feature>
<feature type="compositionally biased region" description="Low complexity" evidence="5">
    <location>
        <begin position="855"/>
        <end position="864"/>
    </location>
</feature>
<proteinExistence type="predicted"/>
<organism evidence="9 10">
    <name type="scientific">Aulographum hederae CBS 113979</name>
    <dbReference type="NCBI Taxonomy" id="1176131"/>
    <lineage>
        <taxon>Eukaryota</taxon>
        <taxon>Fungi</taxon>
        <taxon>Dikarya</taxon>
        <taxon>Ascomycota</taxon>
        <taxon>Pezizomycotina</taxon>
        <taxon>Dothideomycetes</taxon>
        <taxon>Pleosporomycetidae</taxon>
        <taxon>Aulographales</taxon>
        <taxon>Aulographaceae</taxon>
    </lineage>
</organism>
<feature type="transmembrane region" description="Helical" evidence="6">
    <location>
        <begin position="131"/>
        <end position="154"/>
    </location>
</feature>
<dbReference type="InterPro" id="IPR025256">
    <property type="entry name" value="TM7S3/TM198-like_dom"/>
</dbReference>
<evidence type="ECO:0000256" key="3">
    <source>
        <dbReference type="ARBA" id="ARBA00022989"/>
    </source>
</evidence>
<feature type="transmembrane region" description="Helical" evidence="6">
    <location>
        <begin position="160"/>
        <end position="183"/>
    </location>
</feature>
<feature type="region of interest" description="Disordered" evidence="5">
    <location>
        <begin position="72"/>
        <end position="97"/>
    </location>
</feature>
<evidence type="ECO:0000256" key="7">
    <source>
        <dbReference type="SAM" id="SignalP"/>
    </source>
</evidence>
<feature type="compositionally biased region" description="Low complexity" evidence="5">
    <location>
        <begin position="911"/>
        <end position="922"/>
    </location>
</feature>
<protein>
    <recommendedName>
        <fullName evidence="8">TM7S3/TM198-like domain-containing protein</fullName>
    </recommendedName>
</protein>
<keyword evidence="7" id="KW-0732">Signal</keyword>
<feature type="region of interest" description="Disordered" evidence="5">
    <location>
        <begin position="328"/>
        <end position="357"/>
    </location>
</feature>
<dbReference type="EMBL" id="ML977175">
    <property type="protein sequence ID" value="KAF1983417.1"/>
    <property type="molecule type" value="Genomic_DNA"/>
</dbReference>
<keyword evidence="3 6" id="KW-1133">Transmembrane helix</keyword>
<accession>A0A6G1GRM2</accession>
<feature type="compositionally biased region" description="Low complexity" evidence="5">
    <location>
        <begin position="702"/>
        <end position="716"/>
    </location>
</feature>
<evidence type="ECO:0000256" key="6">
    <source>
        <dbReference type="SAM" id="Phobius"/>
    </source>
</evidence>
<name>A0A6G1GRM2_9PEZI</name>
<gene>
    <name evidence="9" type="ORF">K402DRAFT_361133</name>
</gene>
<feature type="region of interest" description="Disordered" evidence="5">
    <location>
        <begin position="371"/>
        <end position="520"/>
    </location>
</feature>
<evidence type="ECO:0000256" key="1">
    <source>
        <dbReference type="ARBA" id="ARBA00004141"/>
    </source>
</evidence>
<feature type="transmembrane region" description="Helical" evidence="6">
    <location>
        <begin position="299"/>
        <end position="317"/>
    </location>
</feature>
<feature type="compositionally biased region" description="Polar residues" evidence="5">
    <location>
        <begin position="924"/>
        <end position="940"/>
    </location>
</feature>
<dbReference type="PANTHER" id="PTHR39469:SF1">
    <property type="entry name" value="DUF4203 DOMAIN-CONTAINING PROTEIN"/>
    <property type="match status" value="1"/>
</dbReference>
<dbReference type="Proteomes" id="UP000800041">
    <property type="component" value="Unassembled WGS sequence"/>
</dbReference>
<feature type="compositionally biased region" description="Basic and acidic residues" evidence="5">
    <location>
        <begin position="381"/>
        <end position="401"/>
    </location>
</feature>
<feature type="compositionally biased region" description="Basic and acidic residues" evidence="5">
    <location>
        <begin position="1015"/>
        <end position="1026"/>
    </location>
</feature>
<feature type="compositionally biased region" description="Basic and acidic residues" evidence="5">
    <location>
        <begin position="682"/>
        <end position="693"/>
    </location>
</feature>
<feature type="compositionally biased region" description="Polar residues" evidence="5">
    <location>
        <begin position="771"/>
        <end position="783"/>
    </location>
</feature>
<comment type="subcellular location">
    <subcellularLocation>
        <location evidence="1">Membrane</location>
        <topology evidence="1">Multi-pass membrane protein</topology>
    </subcellularLocation>
</comment>
<feature type="transmembrane region" description="Helical" evidence="6">
    <location>
        <begin position="190"/>
        <end position="209"/>
    </location>
</feature>
<feature type="compositionally biased region" description="Polar residues" evidence="5">
    <location>
        <begin position="725"/>
        <end position="743"/>
    </location>
</feature>
<feature type="compositionally biased region" description="Polar residues" evidence="5">
    <location>
        <begin position="592"/>
        <end position="610"/>
    </location>
</feature>
<feature type="chain" id="PRO_5026144456" description="TM7S3/TM198-like domain-containing protein" evidence="7">
    <location>
        <begin position="20"/>
        <end position="1035"/>
    </location>
</feature>
<feature type="compositionally biased region" description="Low complexity" evidence="5">
    <location>
        <begin position="82"/>
        <end position="96"/>
    </location>
</feature>
<evidence type="ECO:0000259" key="8">
    <source>
        <dbReference type="Pfam" id="PF13886"/>
    </source>
</evidence>
<feature type="compositionally biased region" description="Polar residues" evidence="5">
    <location>
        <begin position="572"/>
        <end position="582"/>
    </location>
</feature>
<feature type="domain" description="TM7S3/TM198-like" evidence="8">
    <location>
        <begin position="111"/>
        <end position="314"/>
    </location>
</feature>
<keyword evidence="10" id="KW-1185">Reference proteome</keyword>
<feature type="region of interest" description="Disordered" evidence="5">
    <location>
        <begin position="562"/>
        <end position="632"/>
    </location>
</feature>
<evidence type="ECO:0000256" key="4">
    <source>
        <dbReference type="ARBA" id="ARBA00023136"/>
    </source>
</evidence>
<keyword evidence="2 6" id="KW-0812">Transmembrane</keyword>
<evidence type="ECO:0000256" key="2">
    <source>
        <dbReference type="ARBA" id="ARBA00022692"/>
    </source>
</evidence>
<dbReference type="PANTHER" id="PTHR39469">
    <property type="entry name" value="CHROMOSOME 1, WHOLE GENOME SHOTGUN SEQUENCE"/>
    <property type="match status" value="1"/>
</dbReference>
<feature type="region of interest" description="Disordered" evidence="5">
    <location>
        <begin position="651"/>
        <end position="807"/>
    </location>
</feature>
<dbReference type="OrthoDB" id="102260at2759"/>
<feature type="compositionally biased region" description="Low complexity" evidence="5">
    <location>
        <begin position="744"/>
        <end position="761"/>
    </location>
</feature>
<dbReference type="AlphaFoldDB" id="A0A6G1GRM2"/>
<sequence>MRLHSFLLGALAAVHVCQASGNIALKARQDGGQDSAAASASASSPASSRISSSFVTSVSSSRAVSSIPSEISPTASLAPSQTAATGNGTTTNNENALPLQPKITPAVGIIGVLLLASGVCLALIGVKKKPFYIAMNSAYLGSLGVTVLILYVMHPPVSDAVQGAFCVAAILTGVILGGISLIFHEVTEGLCCMLGGFCLSMWFLALAPGGLIKSSMGRIIFIVVMTVVAYSLSFSRYTRKQGSILCMSFSGATAAILGIDCFSRAGLKEFWIYIWDLNNDAFPIGTNSYPLTRGIKVEIAGIIIFFLFGLISQFRLWKVIEEKRKAKEESDQIARENKDREETEAGARVQEQTALERDRWEKMYGDKDDVKVTAKSTSSDSIDKRSSNSKDISRVTTREYTDAAGKPPGESSQADLAPDGNPSLTVTNEDDEIQRIDENGALLPDDESHAERSGSVGSAPEQSATVDAWQPGGPEVVPLPYSKTDSKAGGNSKGPTGRVYVPKGGSKHLSQVPQEEDDALSVVERASSVDAQVDILDLENSSLPPLSRPASALIEKSEQLLLEPANADGDAVSQQGSGQGETSARPLLSKKISLTTSTDPKPNRSKSSGSVDKPSDGGSSESHSGSLLLEGLNKPMSKLVLKAKAREWALHASEADEPEEGELSQPPSPGIMPEYITPEPPIEPKEPPKEEVPAVRPNSYMPSGQPQGSSSQGSTPRHSMLAAPSASSRPVSLSAQSRPQMDRSSSGSSALSAGQASPLPAHVRLPLKLPRNNSAPSFRQTLVESPLEEFPLPATIPEDGEAPKPDNLMTKRESLINARASKLDLTSFGASTPNLSVIPPSETASIHGKGADAPSSQSQSSSKSSLDENMTLAERRAYIQQQALLQKEQHAAVQKRRASREGTWPQNAHFSTSTTGGITPGTLARNSSAQRLSNFDSHQPQRAHPGADPQKREEKFANWRESQRAEVDTTRPIEHKRQQLIQEKQREKLVNRQKMLQTQRRESQLDLAMRSPLYNERHKEKMREMQKGVGGGKGT</sequence>
<feature type="region of interest" description="Disordered" evidence="5">
    <location>
        <begin position="826"/>
        <end position="1035"/>
    </location>
</feature>
<keyword evidence="4 6" id="KW-0472">Membrane</keyword>